<keyword evidence="2" id="KW-1185">Reference proteome</keyword>
<dbReference type="Proteomes" id="UP000887540">
    <property type="component" value="Unplaced"/>
</dbReference>
<protein>
    <submittedName>
        <fullName evidence="3">Uncharacterized protein</fullName>
    </submittedName>
</protein>
<evidence type="ECO:0000313" key="3">
    <source>
        <dbReference type="WBParaSite" id="ACRNAN_Path_500.g1893.t1"/>
    </source>
</evidence>
<organism evidence="2 3">
    <name type="scientific">Acrobeloides nanus</name>
    <dbReference type="NCBI Taxonomy" id="290746"/>
    <lineage>
        <taxon>Eukaryota</taxon>
        <taxon>Metazoa</taxon>
        <taxon>Ecdysozoa</taxon>
        <taxon>Nematoda</taxon>
        <taxon>Chromadorea</taxon>
        <taxon>Rhabditida</taxon>
        <taxon>Tylenchina</taxon>
        <taxon>Cephalobomorpha</taxon>
        <taxon>Cephaloboidea</taxon>
        <taxon>Cephalobidae</taxon>
        <taxon>Acrobeloides</taxon>
    </lineage>
</organism>
<evidence type="ECO:0000256" key="1">
    <source>
        <dbReference type="SAM" id="MobiDB-lite"/>
    </source>
</evidence>
<feature type="compositionally biased region" description="Basic and acidic residues" evidence="1">
    <location>
        <begin position="71"/>
        <end position="80"/>
    </location>
</feature>
<reference evidence="3" key="1">
    <citation type="submission" date="2022-11" db="UniProtKB">
        <authorList>
            <consortium name="WormBaseParasite"/>
        </authorList>
    </citation>
    <scope>IDENTIFICATION</scope>
</reference>
<name>A0A914C7X9_9BILA</name>
<evidence type="ECO:0000313" key="2">
    <source>
        <dbReference type="Proteomes" id="UP000887540"/>
    </source>
</evidence>
<dbReference type="WBParaSite" id="ACRNAN_Path_500.g1893.t1">
    <property type="protein sequence ID" value="ACRNAN_Path_500.g1893.t1"/>
    <property type="gene ID" value="ACRNAN_Path_500.g1893"/>
</dbReference>
<accession>A0A914C7X9</accession>
<dbReference type="AlphaFoldDB" id="A0A914C7X9"/>
<sequence length="151" mass="17186">MKHGAIVQIAVARRNATTVGNDAQEMFNSWIVDVEMANQEAKSVVVKPIFRKRNPKRENMKKNKPGTSKGTSKETQKGQDEVEDPDEINALSHHSAELAEDDFAKDTVNEIFLGISAKITHRKVILKIFFYSTILWTPFNTRRTDCNFCLF</sequence>
<proteinExistence type="predicted"/>
<feature type="region of interest" description="Disordered" evidence="1">
    <location>
        <begin position="47"/>
        <end position="87"/>
    </location>
</feature>